<evidence type="ECO:0000313" key="2">
    <source>
        <dbReference type="EMBL" id="KAK4232169.1"/>
    </source>
</evidence>
<reference evidence="2" key="1">
    <citation type="journal article" date="2023" name="Mol. Phylogenet. Evol.">
        <title>Genome-scale phylogeny and comparative genomics of the fungal order Sordariales.</title>
        <authorList>
            <person name="Hensen N."/>
            <person name="Bonometti L."/>
            <person name="Westerberg I."/>
            <person name="Brannstrom I.O."/>
            <person name="Guillou S."/>
            <person name="Cros-Aarteil S."/>
            <person name="Calhoun S."/>
            <person name="Haridas S."/>
            <person name="Kuo A."/>
            <person name="Mondo S."/>
            <person name="Pangilinan J."/>
            <person name="Riley R."/>
            <person name="LaButti K."/>
            <person name="Andreopoulos B."/>
            <person name="Lipzen A."/>
            <person name="Chen C."/>
            <person name="Yan M."/>
            <person name="Daum C."/>
            <person name="Ng V."/>
            <person name="Clum A."/>
            <person name="Steindorff A."/>
            <person name="Ohm R.A."/>
            <person name="Martin F."/>
            <person name="Silar P."/>
            <person name="Natvig D.O."/>
            <person name="Lalanne C."/>
            <person name="Gautier V."/>
            <person name="Ament-Velasquez S.L."/>
            <person name="Kruys A."/>
            <person name="Hutchinson M.I."/>
            <person name="Powell A.J."/>
            <person name="Barry K."/>
            <person name="Miller A.N."/>
            <person name="Grigoriev I.V."/>
            <person name="Debuchy R."/>
            <person name="Gladieux P."/>
            <person name="Hiltunen Thoren M."/>
            <person name="Johannesson H."/>
        </authorList>
    </citation>
    <scope>NUCLEOTIDE SEQUENCE</scope>
    <source>
        <strain evidence="2">CBS 990.96</strain>
    </source>
</reference>
<evidence type="ECO:0000256" key="1">
    <source>
        <dbReference type="SAM" id="SignalP"/>
    </source>
</evidence>
<keyword evidence="1" id="KW-0732">Signal</keyword>
<proteinExistence type="predicted"/>
<gene>
    <name evidence="2" type="ORF">QBC38DRAFT_439463</name>
</gene>
<feature type="signal peptide" evidence="1">
    <location>
        <begin position="1"/>
        <end position="18"/>
    </location>
</feature>
<dbReference type="Proteomes" id="UP001301958">
    <property type="component" value="Unassembled WGS sequence"/>
</dbReference>
<reference evidence="2" key="2">
    <citation type="submission" date="2023-05" db="EMBL/GenBank/DDBJ databases">
        <authorList>
            <consortium name="Lawrence Berkeley National Laboratory"/>
            <person name="Steindorff A."/>
            <person name="Hensen N."/>
            <person name="Bonometti L."/>
            <person name="Westerberg I."/>
            <person name="Brannstrom I.O."/>
            <person name="Guillou S."/>
            <person name="Cros-Aarteil S."/>
            <person name="Calhoun S."/>
            <person name="Haridas S."/>
            <person name="Kuo A."/>
            <person name="Mondo S."/>
            <person name="Pangilinan J."/>
            <person name="Riley R."/>
            <person name="Labutti K."/>
            <person name="Andreopoulos B."/>
            <person name="Lipzen A."/>
            <person name="Chen C."/>
            <person name="Yanf M."/>
            <person name="Daum C."/>
            <person name="Ng V."/>
            <person name="Clum A."/>
            <person name="Ohm R."/>
            <person name="Martin F."/>
            <person name="Silar P."/>
            <person name="Natvig D."/>
            <person name="Lalanne C."/>
            <person name="Gautier V."/>
            <person name="Ament-Velasquez S.L."/>
            <person name="Kruys A."/>
            <person name="Hutchinson M.I."/>
            <person name="Powell A.J."/>
            <person name="Barry K."/>
            <person name="Miller A.N."/>
            <person name="Grigoriev I.V."/>
            <person name="Debuchy R."/>
            <person name="Gladieux P."/>
            <person name="Thoren M.H."/>
            <person name="Johannesson H."/>
        </authorList>
    </citation>
    <scope>NUCLEOTIDE SEQUENCE</scope>
    <source>
        <strain evidence="2">CBS 990.96</strain>
    </source>
</reference>
<evidence type="ECO:0008006" key="4">
    <source>
        <dbReference type="Google" id="ProtNLM"/>
    </source>
</evidence>
<accession>A0AAN7BYV1</accession>
<keyword evidence="3" id="KW-1185">Reference proteome</keyword>
<organism evidence="2 3">
    <name type="scientific">Podospora fimiseda</name>
    <dbReference type="NCBI Taxonomy" id="252190"/>
    <lineage>
        <taxon>Eukaryota</taxon>
        <taxon>Fungi</taxon>
        <taxon>Dikarya</taxon>
        <taxon>Ascomycota</taxon>
        <taxon>Pezizomycotina</taxon>
        <taxon>Sordariomycetes</taxon>
        <taxon>Sordariomycetidae</taxon>
        <taxon>Sordariales</taxon>
        <taxon>Podosporaceae</taxon>
        <taxon>Podospora</taxon>
    </lineage>
</organism>
<dbReference type="AlphaFoldDB" id="A0AAN7BYV1"/>
<name>A0AAN7BYV1_9PEZI</name>
<dbReference type="EMBL" id="MU865289">
    <property type="protein sequence ID" value="KAK4232169.1"/>
    <property type="molecule type" value="Genomic_DNA"/>
</dbReference>
<sequence length="177" mass="19301">MHFFITLLLSLTASIASAIPVDSPLPFISKRLESGIVRPLFWSYTTPGSNRPRATHRLDSAQRKSLKATAILRCSRSSLHASNPYPLGRDIFTLSTSKSPIYNGRAHFTLTRAIGVATTRLRAAAARQTFSVKMGGLTDWIWLQFGANVPRAFIAGLIGTILELKGRVDGKIPGLPV</sequence>
<comment type="caution">
    <text evidence="2">The sequence shown here is derived from an EMBL/GenBank/DDBJ whole genome shotgun (WGS) entry which is preliminary data.</text>
</comment>
<feature type="chain" id="PRO_5042898810" description="Secreted protein" evidence="1">
    <location>
        <begin position="19"/>
        <end position="177"/>
    </location>
</feature>
<evidence type="ECO:0000313" key="3">
    <source>
        <dbReference type="Proteomes" id="UP001301958"/>
    </source>
</evidence>
<protein>
    <recommendedName>
        <fullName evidence="4">Secreted protein</fullName>
    </recommendedName>
</protein>